<organism evidence="2 3">
    <name type="scientific">Brassica napus</name>
    <name type="common">Rape</name>
    <dbReference type="NCBI Taxonomy" id="3708"/>
    <lineage>
        <taxon>Eukaryota</taxon>
        <taxon>Viridiplantae</taxon>
        <taxon>Streptophyta</taxon>
        <taxon>Embryophyta</taxon>
        <taxon>Tracheophyta</taxon>
        <taxon>Spermatophyta</taxon>
        <taxon>Magnoliopsida</taxon>
        <taxon>eudicotyledons</taxon>
        <taxon>Gunneridae</taxon>
        <taxon>Pentapetalae</taxon>
        <taxon>rosids</taxon>
        <taxon>malvids</taxon>
        <taxon>Brassicales</taxon>
        <taxon>Brassicaceae</taxon>
        <taxon>Brassiceae</taxon>
        <taxon>Brassica</taxon>
    </lineage>
</organism>
<keyword evidence="3" id="KW-1185">Reference proteome</keyword>
<name>A0ABQ8AL86_BRANA</name>
<protein>
    <submittedName>
        <fullName evidence="2">Uncharacterized protein</fullName>
    </submittedName>
</protein>
<feature type="region of interest" description="Disordered" evidence="1">
    <location>
        <begin position="1"/>
        <end position="33"/>
    </location>
</feature>
<evidence type="ECO:0000313" key="3">
    <source>
        <dbReference type="Proteomes" id="UP000824890"/>
    </source>
</evidence>
<accession>A0ABQ8AL86</accession>
<dbReference type="Proteomes" id="UP000824890">
    <property type="component" value="Unassembled WGS sequence"/>
</dbReference>
<dbReference type="EMBL" id="JAGKQM010000013">
    <property type="protein sequence ID" value="KAH0893173.1"/>
    <property type="molecule type" value="Genomic_DNA"/>
</dbReference>
<comment type="caution">
    <text evidence="2">The sequence shown here is derived from an EMBL/GenBank/DDBJ whole genome shotgun (WGS) entry which is preliminary data.</text>
</comment>
<evidence type="ECO:0000313" key="2">
    <source>
        <dbReference type="EMBL" id="KAH0893173.1"/>
    </source>
</evidence>
<reference evidence="2 3" key="1">
    <citation type="submission" date="2021-05" db="EMBL/GenBank/DDBJ databases">
        <title>Genome Assembly of Synthetic Allotetraploid Brassica napus Reveals Homoeologous Exchanges between Subgenomes.</title>
        <authorList>
            <person name="Davis J.T."/>
        </authorList>
    </citation>
    <scope>NUCLEOTIDE SEQUENCE [LARGE SCALE GENOMIC DNA]</scope>
    <source>
        <strain evidence="3">cv. Da-Ae</strain>
        <tissue evidence="2">Seedling</tissue>
    </source>
</reference>
<proteinExistence type="predicted"/>
<evidence type="ECO:0000256" key="1">
    <source>
        <dbReference type="SAM" id="MobiDB-lite"/>
    </source>
</evidence>
<sequence>LGRSPNWAGPARRTAELNPSRVQLGRSPNWTGPARRTAELNPCWVQLGRSPNWSGPARRTVKLNLYPLLSSLPLKGKIMSSRRKSSTKSRHDRSLLEGSSSQYVGVVQKVEFPAEPIDPEEVDAWRTTMEEVKPPCPPPSIRFPRDWSPFQSYYAGVHAFGRTFPRSGFELSSRPLPLSFNF</sequence>
<feature type="non-terminal residue" evidence="2">
    <location>
        <position position="182"/>
    </location>
</feature>
<feature type="non-terminal residue" evidence="2">
    <location>
        <position position="1"/>
    </location>
</feature>
<gene>
    <name evidence="2" type="ORF">HID58_055602</name>
</gene>